<dbReference type="PROSITE" id="PS51471">
    <property type="entry name" value="FE2OG_OXY"/>
    <property type="match status" value="1"/>
</dbReference>
<protein>
    <recommendedName>
        <fullName evidence="4">Fe2OG dioxygenase domain-containing protein</fullName>
    </recommendedName>
</protein>
<dbReference type="GO" id="GO:0046872">
    <property type="term" value="F:metal ion binding"/>
    <property type="evidence" value="ECO:0007669"/>
    <property type="project" value="UniProtKB-KW"/>
</dbReference>
<dbReference type="EMBL" id="CM017325">
    <property type="protein sequence ID" value="KAE8055863.1"/>
    <property type="molecule type" value="Genomic_DNA"/>
</dbReference>
<feature type="domain" description="Fe2OG dioxygenase" evidence="4">
    <location>
        <begin position="204"/>
        <end position="312"/>
    </location>
</feature>
<evidence type="ECO:0000256" key="2">
    <source>
        <dbReference type="ARBA" id="ARBA00023004"/>
    </source>
</evidence>
<organism evidence="5 6">
    <name type="scientific">Carpinus fangiana</name>
    <dbReference type="NCBI Taxonomy" id="176857"/>
    <lineage>
        <taxon>Eukaryota</taxon>
        <taxon>Viridiplantae</taxon>
        <taxon>Streptophyta</taxon>
        <taxon>Embryophyta</taxon>
        <taxon>Tracheophyta</taxon>
        <taxon>Spermatophyta</taxon>
        <taxon>Magnoliopsida</taxon>
        <taxon>eudicotyledons</taxon>
        <taxon>Gunneridae</taxon>
        <taxon>Pentapetalae</taxon>
        <taxon>rosids</taxon>
        <taxon>fabids</taxon>
        <taxon>Fagales</taxon>
        <taxon>Betulaceae</taxon>
        <taxon>Carpinus</taxon>
    </lineage>
</organism>
<evidence type="ECO:0000259" key="4">
    <source>
        <dbReference type="PROSITE" id="PS51471"/>
    </source>
</evidence>
<dbReference type="InterPro" id="IPR005123">
    <property type="entry name" value="Oxoglu/Fe-dep_dioxygenase_dom"/>
</dbReference>
<dbReference type="AlphaFoldDB" id="A0A5N6R626"/>
<keyword evidence="6" id="KW-1185">Reference proteome</keyword>
<dbReference type="PANTHER" id="PTHR47990">
    <property type="entry name" value="2-OXOGLUTARATE (2OG) AND FE(II)-DEPENDENT OXYGENASE SUPERFAMILY PROTEIN-RELATED"/>
    <property type="match status" value="1"/>
</dbReference>
<dbReference type="InterPro" id="IPR050231">
    <property type="entry name" value="Iron_ascorbate_oxido_reductase"/>
</dbReference>
<dbReference type="InterPro" id="IPR027443">
    <property type="entry name" value="IPNS-like_sf"/>
</dbReference>
<comment type="similarity">
    <text evidence="3">Belongs to the iron/ascorbate-dependent oxidoreductase family.</text>
</comment>
<evidence type="ECO:0000313" key="6">
    <source>
        <dbReference type="Proteomes" id="UP000327013"/>
    </source>
</evidence>
<reference evidence="5 6" key="1">
    <citation type="submission" date="2019-06" db="EMBL/GenBank/DDBJ databases">
        <title>A chromosomal-level reference genome of Carpinus fangiana (Coryloideae, Betulaceae).</title>
        <authorList>
            <person name="Yang X."/>
            <person name="Wang Z."/>
            <person name="Zhang L."/>
            <person name="Hao G."/>
            <person name="Liu J."/>
            <person name="Yang Y."/>
        </authorList>
    </citation>
    <scope>NUCLEOTIDE SEQUENCE [LARGE SCALE GENOMIC DNA]</scope>
    <source>
        <strain evidence="5">Cfa_2016G</strain>
        <tissue evidence="5">Leaf</tissue>
    </source>
</reference>
<keyword evidence="3" id="KW-0560">Oxidoreductase</keyword>
<dbReference type="Gene3D" id="2.60.120.330">
    <property type="entry name" value="B-lactam Antibiotic, Isopenicillin N Synthase, Chain"/>
    <property type="match status" value="1"/>
</dbReference>
<dbReference type="OrthoDB" id="288590at2759"/>
<sequence>MAQEVEEEHVESLSMGNDLQVKNFIWSEEERPAINYDDFADGDDIPVISFRGVLDGKKNRDYQSLCEAMVNACSNWGFFKLVDHGVALETIDKFIFRLNELFDLPMEKKMKGGRSASMPLGYSATNPEYGKNLPWAEIVQLLQSPQQVVAFAAKVFGDQHQPFSNAMIEYMQELDKLGMRIFEMLVHGLGLQEDFFTRNFEEKEATMIRVNRYPPCPLPEKCLGLGSHSDPHTMTILLQDHVGGLQILKSDNQWAGIRPVPNSFVINIGDTLEFFFLFCLRAWTNGRLKSVVHRAVVNKEKQRLSAAYFLSPTSSAIIECPPQLLDPGTNSRKYTPFTWEDFKKELLAQKRVLGKTALNRYLISN</sequence>
<proteinExistence type="inferred from homology"/>
<name>A0A5N6R626_9ROSI</name>
<evidence type="ECO:0000313" key="5">
    <source>
        <dbReference type="EMBL" id="KAE8055863.1"/>
    </source>
</evidence>
<dbReference type="InterPro" id="IPR044861">
    <property type="entry name" value="IPNS-like_FE2OG_OXY"/>
</dbReference>
<dbReference type="Proteomes" id="UP000327013">
    <property type="component" value="Chromosome 5"/>
</dbReference>
<dbReference type="Pfam" id="PF14226">
    <property type="entry name" value="DIOX_N"/>
    <property type="match status" value="1"/>
</dbReference>
<dbReference type="SUPFAM" id="SSF51197">
    <property type="entry name" value="Clavaminate synthase-like"/>
    <property type="match status" value="1"/>
</dbReference>
<dbReference type="GO" id="GO:0016491">
    <property type="term" value="F:oxidoreductase activity"/>
    <property type="evidence" value="ECO:0007669"/>
    <property type="project" value="UniProtKB-KW"/>
</dbReference>
<dbReference type="InterPro" id="IPR026992">
    <property type="entry name" value="DIOX_N"/>
</dbReference>
<keyword evidence="2 3" id="KW-0408">Iron</keyword>
<keyword evidence="1 3" id="KW-0479">Metal-binding</keyword>
<dbReference type="Pfam" id="PF03171">
    <property type="entry name" value="2OG-FeII_Oxy"/>
    <property type="match status" value="1"/>
</dbReference>
<gene>
    <name evidence="5" type="ORF">FH972_012677</name>
</gene>
<evidence type="ECO:0000256" key="1">
    <source>
        <dbReference type="ARBA" id="ARBA00022723"/>
    </source>
</evidence>
<evidence type="ECO:0000256" key="3">
    <source>
        <dbReference type="RuleBase" id="RU003682"/>
    </source>
</evidence>
<accession>A0A5N6R626</accession>